<keyword evidence="3" id="KW-1185">Reference proteome</keyword>
<sequence length="989" mass="108057">MSSPPVTIVVNNVQEDEVLPHPLVLLEGRVISLHPSANVSLDARLDDLRTSLWPISRSGRFKAFVLLPSPGKFAITLQLNGIARRIFCVEYRPPVTHYVVKFHYQICLDADARDGFDAPPGVDNSNAAAIVKVRFNALLLQMATAELLHAAGLARQTFAMQFAPDGLPEVTLLRCSFTNAHARSVDGQELIKLVRGDIEAAGMDDHPELEFKHAVVLGCSRYNTQTRRAEGHTALGGGTVGVFGSCGLHTWPAHLGEISTCCLDNTRIDKRFLLDDSCFRGTFWANFSTGLGAMLHEIGHTFGLGHSTSGLMARGFDDMNRLLCVYEADPRSPQMGFHRSSAQGWIDLNHAAVREVTGRAGAHWNAASAQLLRHCPWISGHAKPSLVGPSVNWDNSVLGPVGFGTYNGKQIELPEKNPSPSSVADEIGAVTLDAGKYIDQLETLTRAQVAEMERTEPLRAAGTKHWFVLADGESITRVDIRAMAWIDGLQLHTNLRSSRWYGGTGGDLHALQAAEGWRVSSFFGSRGDSHVGRLGIRCLPMSSVSSPPCSLEPNGTTSTVLSFPPAGKALEGGPKTPFSTTLPVIGAVVVQCGRFVECVKMLSPEEAVSNARDPRFYRSNEHVFQLCPAEKLIKLEVYSGHWVDCIRFTTTLRVGPWFGGGRGPSNVVMESPAGHHICGLHGIRGKQYVGSVGARYCADGRATYSQTELNQGYAQELSKARWFWVMRTVPISNQIADHPPGPPLGILVAVQRSAVTSVQSFDSMNRFDELVNQLHSTLLTIDNLYQVHCVPLAPGERLMQIDVSFRPVSADDFYTVIDGVCFHTTTRCSSWFGAYRESNLRFFMPPAGTSVIQLEGTYTDSLLTDLTGVVGVNAVTPDPFVPDARVLADGGSYDVRLEAATPEFGIETVLLVKKNSGDNLDKHAWTWNQPGMPYPRVWRAPQKMLEECIQDVDSKRTLFDEYLVGAINSGGAYTKTAAPVLHQQRLSHP</sequence>
<gene>
    <name evidence="2" type="ORF">PHYPSEUDO_001631</name>
</gene>
<dbReference type="Proteomes" id="UP000694044">
    <property type="component" value="Unassembled WGS sequence"/>
</dbReference>
<dbReference type="InterPro" id="IPR053002">
    <property type="entry name" value="Metalloproteinase_M10B"/>
</dbReference>
<protein>
    <recommendedName>
        <fullName evidence="1">Jacalin-type lectin domain-containing protein</fullName>
    </recommendedName>
</protein>
<accession>A0A8T1VZE4</accession>
<dbReference type="InterPro" id="IPR001229">
    <property type="entry name" value="Jacalin-like_lectin_dom"/>
</dbReference>
<dbReference type="OrthoDB" id="74460at2759"/>
<reference evidence="2" key="1">
    <citation type="submission" date="2021-02" db="EMBL/GenBank/DDBJ databases">
        <authorList>
            <person name="Palmer J.M."/>
        </authorList>
    </citation>
    <scope>NUCLEOTIDE SEQUENCE</scope>
    <source>
        <strain evidence="2">SCRP734</strain>
    </source>
</reference>
<dbReference type="AlphaFoldDB" id="A0A8T1VZE4"/>
<evidence type="ECO:0000313" key="3">
    <source>
        <dbReference type="Proteomes" id="UP000694044"/>
    </source>
</evidence>
<proteinExistence type="predicted"/>
<dbReference type="Pfam" id="PF01419">
    <property type="entry name" value="Jacalin"/>
    <property type="match status" value="2"/>
</dbReference>
<organism evidence="2 3">
    <name type="scientific">Phytophthora pseudosyringae</name>
    <dbReference type="NCBI Taxonomy" id="221518"/>
    <lineage>
        <taxon>Eukaryota</taxon>
        <taxon>Sar</taxon>
        <taxon>Stramenopiles</taxon>
        <taxon>Oomycota</taxon>
        <taxon>Peronosporomycetes</taxon>
        <taxon>Peronosporales</taxon>
        <taxon>Peronosporaceae</taxon>
        <taxon>Phytophthora</taxon>
    </lineage>
</organism>
<dbReference type="PANTHER" id="PTHR21054">
    <property type="entry name" value="ZINC METALLOPROTEINASE-RELATED"/>
    <property type="match status" value="1"/>
</dbReference>
<comment type="caution">
    <text evidence="2">The sequence shown here is derived from an EMBL/GenBank/DDBJ whole genome shotgun (WGS) entry which is preliminary data.</text>
</comment>
<feature type="domain" description="Jacalin-type lectin" evidence="1">
    <location>
        <begin position="425"/>
        <end position="536"/>
    </location>
</feature>
<name>A0A8T1VZE4_9STRA</name>
<evidence type="ECO:0000313" key="2">
    <source>
        <dbReference type="EMBL" id="KAG7385329.1"/>
    </source>
</evidence>
<dbReference type="InterPro" id="IPR021917">
    <property type="entry name" value="Unchr_Zn-peptidase-like"/>
</dbReference>
<dbReference type="EMBL" id="JAGDFM010000124">
    <property type="protein sequence ID" value="KAG7385329.1"/>
    <property type="molecule type" value="Genomic_DNA"/>
</dbReference>
<dbReference type="PANTHER" id="PTHR21054:SF2">
    <property type="entry name" value="MIP04191P"/>
    <property type="match status" value="1"/>
</dbReference>
<dbReference type="Pfam" id="PF12044">
    <property type="entry name" value="Metallopep"/>
    <property type="match status" value="1"/>
</dbReference>
<feature type="domain" description="Jacalin-type lectin" evidence="1">
    <location>
        <begin position="588"/>
        <end position="694"/>
    </location>
</feature>
<evidence type="ECO:0000259" key="1">
    <source>
        <dbReference type="Pfam" id="PF01419"/>
    </source>
</evidence>